<evidence type="ECO:0000313" key="6">
    <source>
        <dbReference type="EMBL" id="OEU13494.1"/>
    </source>
</evidence>
<dbReference type="HAMAP" id="MF_00532_B">
    <property type="entry name" value="Ribosomal_uS9_B"/>
    <property type="match status" value="1"/>
</dbReference>
<evidence type="ECO:0000256" key="5">
    <source>
        <dbReference type="RuleBase" id="RU003815"/>
    </source>
</evidence>
<proteinExistence type="inferred from homology"/>
<dbReference type="PANTHER" id="PTHR21569:SF1">
    <property type="entry name" value="SMALL RIBOSOMAL SUBUNIT PROTEIN US9M"/>
    <property type="match status" value="1"/>
</dbReference>
<dbReference type="GO" id="GO:0006412">
    <property type="term" value="P:translation"/>
    <property type="evidence" value="ECO:0007669"/>
    <property type="project" value="InterPro"/>
</dbReference>
<dbReference type="InterPro" id="IPR000754">
    <property type="entry name" value="Ribosomal_uS9"/>
</dbReference>
<dbReference type="InterPro" id="IPR020574">
    <property type="entry name" value="Ribosomal_uS9_CS"/>
</dbReference>
<dbReference type="GO" id="GO:0022627">
    <property type="term" value="C:cytosolic small ribosomal subunit"/>
    <property type="evidence" value="ECO:0007669"/>
    <property type="project" value="TreeGrafter"/>
</dbReference>
<organism evidence="6 7">
    <name type="scientific">Fragilariopsis cylindrus CCMP1102</name>
    <dbReference type="NCBI Taxonomy" id="635003"/>
    <lineage>
        <taxon>Eukaryota</taxon>
        <taxon>Sar</taxon>
        <taxon>Stramenopiles</taxon>
        <taxon>Ochrophyta</taxon>
        <taxon>Bacillariophyta</taxon>
        <taxon>Bacillariophyceae</taxon>
        <taxon>Bacillariophycidae</taxon>
        <taxon>Bacillariales</taxon>
        <taxon>Bacillariaceae</taxon>
        <taxon>Fragilariopsis</taxon>
    </lineage>
</organism>
<dbReference type="GO" id="GO:0003723">
    <property type="term" value="F:RNA binding"/>
    <property type="evidence" value="ECO:0007669"/>
    <property type="project" value="TreeGrafter"/>
</dbReference>
<evidence type="ECO:0000256" key="2">
    <source>
        <dbReference type="ARBA" id="ARBA00005251"/>
    </source>
</evidence>
<dbReference type="OrthoDB" id="10254627at2759"/>
<keyword evidence="4 5" id="KW-0687">Ribonucleoprotein</keyword>
<dbReference type="NCBIfam" id="NF001099">
    <property type="entry name" value="PRK00132.1"/>
    <property type="match status" value="1"/>
</dbReference>
<dbReference type="FunFam" id="3.30.230.10:FF:000001">
    <property type="entry name" value="30S ribosomal protein S9"/>
    <property type="match status" value="1"/>
</dbReference>
<gene>
    <name evidence="6" type="ORF">FRACYDRAFT_226771</name>
</gene>
<evidence type="ECO:0000256" key="1">
    <source>
        <dbReference type="ARBA" id="ARBA00004229"/>
    </source>
</evidence>
<keyword evidence="7" id="KW-1185">Reference proteome</keyword>
<dbReference type="Gene3D" id="3.30.230.10">
    <property type="match status" value="1"/>
</dbReference>
<dbReference type="GO" id="GO:0003735">
    <property type="term" value="F:structural constituent of ribosome"/>
    <property type="evidence" value="ECO:0007669"/>
    <property type="project" value="InterPro"/>
</dbReference>
<dbReference type="InterPro" id="IPR023035">
    <property type="entry name" value="Ribosomal_uS9_bac/plastid"/>
</dbReference>
<dbReference type="InterPro" id="IPR014721">
    <property type="entry name" value="Ribsml_uS5_D2-typ_fold_subgr"/>
</dbReference>
<sequence>MAPIRRSIIDERGRAYGRGGRKTASARVWIQPGFGNVVVNRKDFVDYFERTSDRELILEALAATETLGRFDVTATVEGGGLRGQAGAIRHGLARALNHYNPDVYRPPLKRLGYLTRDPRKVERKKIGHLKARKKPQWVKR</sequence>
<dbReference type="GO" id="GO:0009507">
    <property type="term" value="C:chloroplast"/>
    <property type="evidence" value="ECO:0007669"/>
    <property type="project" value="UniProtKB-SubCell"/>
</dbReference>
<evidence type="ECO:0000256" key="3">
    <source>
        <dbReference type="ARBA" id="ARBA00022980"/>
    </source>
</evidence>
<name>A0A1E7F5V1_9STRA</name>
<comment type="subcellular location">
    <subcellularLocation>
        <location evidence="1">Plastid</location>
        <location evidence="1">Chloroplast</location>
    </subcellularLocation>
</comment>
<dbReference type="PROSITE" id="PS00360">
    <property type="entry name" value="RIBOSOMAL_S9"/>
    <property type="match status" value="1"/>
</dbReference>
<protein>
    <submittedName>
        <fullName evidence="6">Putative mitochondrial ribosomal protein S9</fullName>
    </submittedName>
</protein>
<comment type="similarity">
    <text evidence="2 5">Belongs to the universal ribosomal protein uS9 family.</text>
</comment>
<dbReference type="KEGG" id="fcy:FRACYDRAFT_226771"/>
<dbReference type="Pfam" id="PF00380">
    <property type="entry name" value="Ribosomal_S9"/>
    <property type="match status" value="1"/>
</dbReference>
<dbReference type="EMBL" id="KV784361">
    <property type="protein sequence ID" value="OEU13494.1"/>
    <property type="molecule type" value="Genomic_DNA"/>
</dbReference>
<evidence type="ECO:0000313" key="7">
    <source>
        <dbReference type="Proteomes" id="UP000095751"/>
    </source>
</evidence>
<evidence type="ECO:0000256" key="4">
    <source>
        <dbReference type="ARBA" id="ARBA00023274"/>
    </source>
</evidence>
<dbReference type="InterPro" id="IPR020568">
    <property type="entry name" value="Ribosomal_Su5_D2-typ_SF"/>
</dbReference>
<dbReference type="PANTHER" id="PTHR21569">
    <property type="entry name" value="RIBOSOMAL PROTEIN S9"/>
    <property type="match status" value="1"/>
</dbReference>
<reference evidence="6 7" key="1">
    <citation type="submission" date="2016-09" db="EMBL/GenBank/DDBJ databases">
        <title>Extensive genetic diversity and differential bi-allelic expression allows diatom success in the polar Southern Ocean.</title>
        <authorList>
            <consortium name="DOE Joint Genome Institute"/>
            <person name="Mock T."/>
            <person name="Otillar R.P."/>
            <person name="Strauss J."/>
            <person name="Dupont C."/>
            <person name="Frickenhaus S."/>
            <person name="Maumus F."/>
            <person name="Mcmullan M."/>
            <person name="Sanges R."/>
            <person name="Schmutz J."/>
            <person name="Toseland A."/>
            <person name="Valas R."/>
            <person name="Veluchamy A."/>
            <person name="Ward B.J."/>
            <person name="Allen A."/>
            <person name="Barry K."/>
            <person name="Falciatore A."/>
            <person name="Ferrante M."/>
            <person name="Fortunato A.E."/>
            <person name="Gloeckner G."/>
            <person name="Gruber A."/>
            <person name="Hipkin R."/>
            <person name="Janech M."/>
            <person name="Kroth P."/>
            <person name="Leese F."/>
            <person name="Lindquist E."/>
            <person name="Lyon B.R."/>
            <person name="Martin J."/>
            <person name="Mayer C."/>
            <person name="Parker M."/>
            <person name="Quesneville H."/>
            <person name="Raymond J."/>
            <person name="Uhlig C."/>
            <person name="Valentin K.U."/>
            <person name="Worden A.Z."/>
            <person name="Armbrust E.V."/>
            <person name="Bowler C."/>
            <person name="Green B."/>
            <person name="Moulton V."/>
            <person name="Van Oosterhout C."/>
            <person name="Grigoriev I."/>
        </authorList>
    </citation>
    <scope>NUCLEOTIDE SEQUENCE [LARGE SCALE GENOMIC DNA]</scope>
    <source>
        <strain evidence="6 7">CCMP1102</strain>
    </source>
</reference>
<accession>A0A1E7F5V1</accession>
<dbReference type="InParanoid" id="A0A1E7F5V1"/>
<dbReference type="SUPFAM" id="SSF54211">
    <property type="entry name" value="Ribosomal protein S5 domain 2-like"/>
    <property type="match status" value="1"/>
</dbReference>
<keyword evidence="3 5" id="KW-0689">Ribosomal protein</keyword>
<dbReference type="AlphaFoldDB" id="A0A1E7F5V1"/>
<dbReference type="Proteomes" id="UP000095751">
    <property type="component" value="Unassembled WGS sequence"/>
</dbReference>